<feature type="chain" id="PRO_5042581978" evidence="5">
    <location>
        <begin position="23"/>
        <end position="549"/>
    </location>
</feature>
<reference evidence="7" key="1">
    <citation type="submission" date="2016-11" db="EMBL/GenBank/DDBJ databases">
        <title>The genome sequence of Colletotrichum cuscutae.</title>
        <authorList>
            <person name="Baroncelli R."/>
        </authorList>
    </citation>
    <scope>NUCLEOTIDE SEQUENCE</scope>
    <source>
        <strain evidence="7">IMI 304802</strain>
    </source>
</reference>
<evidence type="ECO:0000313" key="7">
    <source>
        <dbReference type="EMBL" id="KAK1498156.1"/>
    </source>
</evidence>
<feature type="domain" description="Beta-xylosidase C-terminal Concanavalin A-like" evidence="6">
    <location>
        <begin position="338"/>
        <end position="509"/>
    </location>
</feature>
<keyword evidence="8" id="KW-1185">Reference proteome</keyword>
<evidence type="ECO:0000256" key="1">
    <source>
        <dbReference type="ARBA" id="ARBA00009865"/>
    </source>
</evidence>
<proteinExistence type="inferred from homology"/>
<evidence type="ECO:0000256" key="2">
    <source>
        <dbReference type="ARBA" id="ARBA00022801"/>
    </source>
</evidence>
<dbReference type="InterPro" id="IPR013320">
    <property type="entry name" value="ConA-like_dom_sf"/>
</dbReference>
<comment type="caution">
    <text evidence="7">The sequence shown here is derived from an EMBL/GenBank/DDBJ whole genome shotgun (WGS) entry which is preliminary data.</text>
</comment>
<dbReference type="AlphaFoldDB" id="A0AAJ0DPX9"/>
<evidence type="ECO:0000256" key="3">
    <source>
        <dbReference type="ARBA" id="ARBA00023295"/>
    </source>
</evidence>
<gene>
    <name evidence="7" type="ORF">CCUS01_12932</name>
</gene>
<feature type="signal peptide" evidence="5">
    <location>
        <begin position="1"/>
        <end position="22"/>
    </location>
</feature>
<dbReference type="InterPro" id="IPR023296">
    <property type="entry name" value="Glyco_hydro_beta-prop_sf"/>
</dbReference>
<name>A0AAJ0DPX9_9PEZI</name>
<keyword evidence="5" id="KW-0732">Signal</keyword>
<accession>A0AAJ0DPX9</accession>
<keyword evidence="2 4" id="KW-0378">Hydrolase</keyword>
<dbReference type="EMBL" id="MPDP01000005">
    <property type="protein sequence ID" value="KAK1498156.1"/>
    <property type="molecule type" value="Genomic_DNA"/>
</dbReference>
<organism evidence="7 8">
    <name type="scientific">Colletotrichum cuscutae</name>
    <dbReference type="NCBI Taxonomy" id="1209917"/>
    <lineage>
        <taxon>Eukaryota</taxon>
        <taxon>Fungi</taxon>
        <taxon>Dikarya</taxon>
        <taxon>Ascomycota</taxon>
        <taxon>Pezizomycotina</taxon>
        <taxon>Sordariomycetes</taxon>
        <taxon>Hypocreomycetidae</taxon>
        <taxon>Glomerellales</taxon>
        <taxon>Glomerellaceae</taxon>
        <taxon>Colletotrichum</taxon>
        <taxon>Colletotrichum acutatum species complex</taxon>
    </lineage>
</organism>
<dbReference type="Gene3D" id="2.60.120.200">
    <property type="match status" value="1"/>
</dbReference>
<dbReference type="SUPFAM" id="SSF49899">
    <property type="entry name" value="Concanavalin A-like lectins/glucanases"/>
    <property type="match status" value="1"/>
</dbReference>
<dbReference type="CDD" id="cd09001">
    <property type="entry name" value="GH43_FsAxh1-like"/>
    <property type="match status" value="1"/>
</dbReference>
<dbReference type="Proteomes" id="UP001239213">
    <property type="component" value="Unassembled WGS sequence"/>
</dbReference>
<dbReference type="InterPro" id="IPR051795">
    <property type="entry name" value="Glycosyl_Hydrlase_43"/>
</dbReference>
<dbReference type="InterPro" id="IPR006710">
    <property type="entry name" value="Glyco_hydro_43"/>
</dbReference>
<dbReference type="PANTHER" id="PTHR42812">
    <property type="entry name" value="BETA-XYLOSIDASE"/>
    <property type="match status" value="1"/>
</dbReference>
<comment type="similarity">
    <text evidence="1 4">Belongs to the glycosyl hydrolase 43 family.</text>
</comment>
<dbReference type="Pfam" id="PF17851">
    <property type="entry name" value="GH43_C2"/>
    <property type="match status" value="1"/>
</dbReference>
<dbReference type="Gene3D" id="2.115.10.20">
    <property type="entry name" value="Glycosyl hydrolase domain, family 43"/>
    <property type="match status" value="1"/>
</dbReference>
<evidence type="ECO:0000256" key="5">
    <source>
        <dbReference type="SAM" id="SignalP"/>
    </source>
</evidence>
<dbReference type="GO" id="GO:0004553">
    <property type="term" value="F:hydrolase activity, hydrolyzing O-glycosyl compounds"/>
    <property type="evidence" value="ECO:0007669"/>
    <property type="project" value="InterPro"/>
</dbReference>
<dbReference type="PANTHER" id="PTHR42812:SF15">
    <property type="entry name" value="HYDROLASE, PUTATIVE (AFU_ORTHOLOGUE AFUA_2G00930)-RELATED"/>
    <property type="match status" value="1"/>
</dbReference>
<dbReference type="InterPro" id="IPR041542">
    <property type="entry name" value="GH43_C2"/>
</dbReference>
<evidence type="ECO:0000256" key="4">
    <source>
        <dbReference type="RuleBase" id="RU361187"/>
    </source>
</evidence>
<dbReference type="Pfam" id="PF04616">
    <property type="entry name" value="Glyco_hydro_43"/>
    <property type="match status" value="1"/>
</dbReference>
<protein>
    <submittedName>
        <fullName evidence="7">Glycosyl hydrolase family 43</fullName>
    </submittedName>
</protein>
<dbReference type="SUPFAM" id="SSF75005">
    <property type="entry name" value="Arabinanase/levansucrase/invertase"/>
    <property type="match status" value="1"/>
</dbReference>
<keyword evidence="3 4" id="KW-0326">Glycosidase</keyword>
<evidence type="ECO:0000259" key="6">
    <source>
        <dbReference type="Pfam" id="PF17851"/>
    </source>
</evidence>
<evidence type="ECO:0000313" key="8">
    <source>
        <dbReference type="Proteomes" id="UP001239213"/>
    </source>
</evidence>
<sequence length="549" mass="60583">MTLRVSTVFSFALLGLSQVGQALVPRQEATFFNPLIWADLADDEVFRVGDTYCYSASTMHYSPGAPLLRSYDLVNWEFVSHSVPELPGSKFSLNGSDSAGYVNGVWASSLGYRESSGVFYWYGCIQGTDETHIYTASSPEGPWTHHDPIPKLSYKNGTKCYYDLGLLIDTNDTMYIAYGAVDIRLAQLSPGGFTEVRNELMYTEDAHRYIEGSRFYHINGNYYIWVTKPGDEQHVLKSTSGPWGPYEIRQVIAQMKAPVEGAGAPHQGGLVSTEDGKWYYMAFIDAYPGGRAPVLAPVEFDAEGWPSVVTDADGGWGVEYAMPVTTSKTVQGVGSYVDKFEGDALNPRWEWNHNPDNDAWSLGPDGVTLHTATVCEGLYGAANTLTQRTIGPRSQATFRLDISEMVDGDQAGVAALRQLSAGIGIHKVDGVSKLVYVDEISMVVRDSLTDWVTTSNGYVKAEGPTISGGDLWLRIKADISPPVAGSSAWPNATFWFSTDGDNFEQLGPVYELNNEWFFFKDHRFSVFNWAKTRLGGSILVREFELEGLE</sequence>
<dbReference type="GO" id="GO:0005975">
    <property type="term" value="P:carbohydrate metabolic process"/>
    <property type="evidence" value="ECO:0007669"/>
    <property type="project" value="InterPro"/>
</dbReference>